<dbReference type="eggNOG" id="ENOG50332PH">
    <property type="taxonomic scope" value="Bacteria"/>
</dbReference>
<dbReference type="Pfam" id="PF23491">
    <property type="entry name" value="bPH_8"/>
    <property type="match status" value="1"/>
</dbReference>
<feature type="domain" description="Sublancin immunity protein SunI-like PH" evidence="1">
    <location>
        <begin position="2"/>
        <end position="82"/>
    </location>
</feature>
<gene>
    <name evidence="2" type="ORF">N784_04930</name>
</gene>
<name>A0A0A5G5U6_9BACI</name>
<keyword evidence="3" id="KW-1185">Reference proteome</keyword>
<evidence type="ECO:0000313" key="3">
    <source>
        <dbReference type="Proteomes" id="UP000030401"/>
    </source>
</evidence>
<dbReference type="RefSeq" id="WP_036834488.1">
    <property type="nucleotide sequence ID" value="NZ_AVPG01000013.1"/>
</dbReference>
<dbReference type="InterPro" id="IPR055365">
    <property type="entry name" value="PH_SunI-like"/>
</dbReference>
<accession>A0A0A5G5U6</accession>
<organism evidence="2 3">
    <name type="scientific">Pontibacillus litoralis JSM 072002</name>
    <dbReference type="NCBI Taxonomy" id="1385512"/>
    <lineage>
        <taxon>Bacteria</taxon>
        <taxon>Bacillati</taxon>
        <taxon>Bacillota</taxon>
        <taxon>Bacilli</taxon>
        <taxon>Bacillales</taxon>
        <taxon>Bacillaceae</taxon>
        <taxon>Pontibacillus</taxon>
    </lineage>
</organism>
<evidence type="ECO:0000313" key="2">
    <source>
        <dbReference type="EMBL" id="KGX86503.1"/>
    </source>
</evidence>
<reference evidence="2 3" key="1">
    <citation type="submission" date="2013-08" db="EMBL/GenBank/DDBJ databases">
        <authorList>
            <person name="Huang J."/>
            <person name="Wang G."/>
        </authorList>
    </citation>
    <scope>NUCLEOTIDE SEQUENCE [LARGE SCALE GENOMIC DNA]</scope>
    <source>
        <strain evidence="2 3">JSM 072002</strain>
    </source>
</reference>
<evidence type="ECO:0000259" key="1">
    <source>
        <dbReference type="Pfam" id="PF23491"/>
    </source>
</evidence>
<dbReference type="AlphaFoldDB" id="A0A0A5G5U6"/>
<sequence length="87" mass="10016">MFQISVESLSDDLIIKWNGQQFVIPKVDIKKVEADNTYDGHEVPEAITIGFPYSTSDRVRITTDDNVYLLFTSQSTLKERIQRIVHT</sequence>
<proteinExistence type="predicted"/>
<dbReference type="OrthoDB" id="2623008at2"/>
<protein>
    <recommendedName>
        <fullName evidence="1">Sublancin immunity protein SunI-like PH domain-containing protein</fullName>
    </recommendedName>
</protein>
<dbReference type="Proteomes" id="UP000030401">
    <property type="component" value="Unassembled WGS sequence"/>
</dbReference>
<comment type="caution">
    <text evidence="2">The sequence shown here is derived from an EMBL/GenBank/DDBJ whole genome shotgun (WGS) entry which is preliminary data.</text>
</comment>
<dbReference type="EMBL" id="AVPG01000013">
    <property type="protein sequence ID" value="KGX86503.1"/>
    <property type="molecule type" value="Genomic_DNA"/>
</dbReference>